<sequence>MAELEKIIWISIILMILISVKDKIKLELPIVLVLVGLILSLTKVVPSIDMSPEMIFYAVLPPILFDAAWNTSIPDFKREFPTISLMAVGLVFLTTTIIAVTVHSIIPGFTWPLSFVLGAVISPPDAVAATSITKNLPLPPKLTTILEGESLLNDASALIAYKCAVIAVTSGVFSFWNAGLQFVGISIGGIFIGLVIGFIFLKLHRYFNRDSSAETFAVILLPFAAYSFAEHLGCSGVLAVVVLGMFLSWNSFSLFSAGSRIQMSHFWDVIIFILNGLVFLILGMQLPIIISNIPKGELLILVFYGFLLFTILVIVRLAVLALFPAFFQQAPKKGSCFMTQSKKEYIILSWSGMRGVVSLAAALALPVRNSLGIVIEQRNTLLFVSFVVIIFTLVIQGLTLPRLIRMIKPSAPGKQEEKDLNILLLKQSNIFLKSLNRDNSMVGDAIKIMSEKLEKEEDQLLHAAQTFSNSTNTEWKKKYFHLELELADYQRKELMKNYHKGIFSLETVRKKEWELDFWTATVHQELKTLQHYSESKE</sequence>
<keyword evidence="3 10" id="KW-1003">Cell membrane</keyword>
<keyword evidence="9 10" id="KW-0739">Sodium transport</keyword>
<comment type="similarity">
    <text evidence="10">Belongs to the monovalent cation:proton antiporter 1 (CPA1) transporter (TC 2.A.36) family.</text>
</comment>
<keyword evidence="5 10" id="KW-1133">Transmembrane helix</keyword>
<dbReference type="EMBL" id="QNVT01000013">
    <property type="protein sequence ID" value="REC61681.1"/>
    <property type="molecule type" value="Genomic_DNA"/>
</dbReference>
<dbReference type="Gene3D" id="6.10.140.1330">
    <property type="match status" value="1"/>
</dbReference>
<dbReference type="NCBIfam" id="TIGR00831">
    <property type="entry name" value="a_cpa1"/>
    <property type="match status" value="1"/>
</dbReference>
<keyword evidence="13" id="KW-1185">Reference proteome</keyword>
<feature type="transmembrane region" description="Helical" evidence="10">
    <location>
        <begin position="85"/>
        <end position="106"/>
    </location>
</feature>
<protein>
    <submittedName>
        <fullName evidence="12">Na+/H+ antiporter</fullName>
    </submittedName>
</protein>
<evidence type="ECO:0000256" key="10">
    <source>
        <dbReference type="RuleBase" id="RU366002"/>
    </source>
</evidence>
<accession>A0A3D9C883</accession>
<feature type="transmembrane region" description="Helical" evidence="10">
    <location>
        <begin position="380"/>
        <end position="400"/>
    </location>
</feature>
<comment type="caution">
    <text evidence="12">The sequence shown here is derived from an EMBL/GenBank/DDBJ whole genome shotgun (WGS) entry which is preliminary data.</text>
</comment>
<dbReference type="InterPro" id="IPR018422">
    <property type="entry name" value="Cation/H_exchanger_CPA1"/>
</dbReference>
<evidence type="ECO:0000256" key="7">
    <source>
        <dbReference type="ARBA" id="ARBA00023065"/>
    </source>
</evidence>
<name>A0A3D9C883_9FLAO</name>
<dbReference type="GO" id="GO:0051453">
    <property type="term" value="P:regulation of intracellular pH"/>
    <property type="evidence" value="ECO:0007669"/>
    <property type="project" value="TreeGrafter"/>
</dbReference>
<comment type="function">
    <text evidence="10">Na(+)/H(+) antiporter that extrudes sodium in exchange for external protons.</text>
</comment>
<dbReference type="Pfam" id="PF00999">
    <property type="entry name" value="Na_H_Exchanger"/>
    <property type="match status" value="1"/>
</dbReference>
<dbReference type="GO" id="GO:0098719">
    <property type="term" value="P:sodium ion import across plasma membrane"/>
    <property type="evidence" value="ECO:0007669"/>
    <property type="project" value="TreeGrafter"/>
</dbReference>
<dbReference type="PANTHER" id="PTHR10110:SF86">
    <property type="entry name" value="SODIUM_HYDROGEN EXCHANGER 7"/>
    <property type="match status" value="1"/>
</dbReference>
<dbReference type="InterPro" id="IPR006153">
    <property type="entry name" value="Cation/H_exchanger_TM"/>
</dbReference>
<organism evidence="12 13">
    <name type="scientific">Chryseobacterium pennae</name>
    <dbReference type="NCBI Taxonomy" id="2258962"/>
    <lineage>
        <taxon>Bacteria</taxon>
        <taxon>Pseudomonadati</taxon>
        <taxon>Bacteroidota</taxon>
        <taxon>Flavobacteriia</taxon>
        <taxon>Flavobacteriales</taxon>
        <taxon>Weeksellaceae</taxon>
        <taxon>Chryseobacterium group</taxon>
        <taxon>Chryseobacterium</taxon>
    </lineage>
</organism>
<dbReference type="AlphaFoldDB" id="A0A3D9C883"/>
<dbReference type="Proteomes" id="UP000256686">
    <property type="component" value="Unassembled WGS sequence"/>
</dbReference>
<evidence type="ECO:0000256" key="4">
    <source>
        <dbReference type="ARBA" id="ARBA00022692"/>
    </source>
</evidence>
<evidence type="ECO:0000256" key="5">
    <source>
        <dbReference type="ARBA" id="ARBA00022989"/>
    </source>
</evidence>
<dbReference type="InterPro" id="IPR004705">
    <property type="entry name" value="Cation/H_exchanger_CPA1_bac"/>
</dbReference>
<keyword evidence="7 10" id="KW-0406">Ion transport</keyword>
<proteinExistence type="inferred from homology"/>
<feature type="transmembrane region" description="Helical" evidence="10">
    <location>
        <begin position="28"/>
        <end position="48"/>
    </location>
</feature>
<dbReference type="RefSeq" id="WP_115971499.1">
    <property type="nucleotide sequence ID" value="NZ_QNVT01000013.1"/>
</dbReference>
<dbReference type="GO" id="GO:0015385">
    <property type="term" value="F:sodium:proton antiporter activity"/>
    <property type="evidence" value="ECO:0007669"/>
    <property type="project" value="InterPro"/>
</dbReference>
<evidence type="ECO:0000256" key="6">
    <source>
        <dbReference type="ARBA" id="ARBA00023053"/>
    </source>
</evidence>
<comment type="caution">
    <text evidence="10">Lacks conserved residue(s) required for the propagation of feature annotation.</text>
</comment>
<keyword evidence="8 10" id="KW-0472">Membrane</keyword>
<dbReference type="GO" id="GO:0005886">
    <property type="term" value="C:plasma membrane"/>
    <property type="evidence" value="ECO:0007669"/>
    <property type="project" value="UniProtKB-SubCell"/>
</dbReference>
<evidence type="ECO:0000256" key="9">
    <source>
        <dbReference type="ARBA" id="ARBA00023201"/>
    </source>
</evidence>
<gene>
    <name evidence="12" type="ORF">DRF65_14610</name>
</gene>
<evidence type="ECO:0000256" key="1">
    <source>
        <dbReference type="ARBA" id="ARBA00004651"/>
    </source>
</evidence>
<reference evidence="13" key="1">
    <citation type="submission" date="2018-06" db="EMBL/GenBank/DDBJ databases">
        <authorList>
            <person name="Lum Nde A."/>
            <person name="Hugo C."/>
        </authorList>
    </citation>
    <scope>NUCLEOTIDE SEQUENCE [LARGE SCALE GENOMIC DNA]</scope>
    <source>
        <strain evidence="13">1_F178</strain>
    </source>
</reference>
<evidence type="ECO:0000313" key="13">
    <source>
        <dbReference type="Proteomes" id="UP000256686"/>
    </source>
</evidence>
<feature type="transmembrane region" description="Helical" evidence="10">
    <location>
        <begin position="347"/>
        <end position="368"/>
    </location>
</feature>
<feature type="transmembrane region" description="Helical" evidence="10">
    <location>
        <begin position="269"/>
        <end position="290"/>
    </location>
</feature>
<keyword evidence="2 10" id="KW-0813">Transport</keyword>
<keyword evidence="4 10" id="KW-0812">Transmembrane</keyword>
<evidence type="ECO:0000259" key="11">
    <source>
        <dbReference type="Pfam" id="PF00999"/>
    </source>
</evidence>
<comment type="subcellular location">
    <subcellularLocation>
        <location evidence="1 10">Cell membrane</location>
        <topology evidence="1 10">Multi-pass membrane protein</topology>
    </subcellularLocation>
</comment>
<feature type="transmembrane region" description="Helical" evidence="10">
    <location>
        <begin position="302"/>
        <end position="327"/>
    </location>
</feature>
<evidence type="ECO:0000256" key="3">
    <source>
        <dbReference type="ARBA" id="ARBA00022475"/>
    </source>
</evidence>
<feature type="transmembrane region" description="Helical" evidence="10">
    <location>
        <begin position="235"/>
        <end position="257"/>
    </location>
</feature>
<feature type="transmembrane region" description="Helical" evidence="10">
    <location>
        <begin position="54"/>
        <end position="73"/>
    </location>
</feature>
<feature type="transmembrane region" description="Helical" evidence="10">
    <location>
        <begin position="182"/>
        <end position="201"/>
    </location>
</feature>
<keyword evidence="6 10" id="KW-0915">Sodium</keyword>
<evidence type="ECO:0000256" key="8">
    <source>
        <dbReference type="ARBA" id="ARBA00023136"/>
    </source>
</evidence>
<evidence type="ECO:0000313" key="12">
    <source>
        <dbReference type="EMBL" id="REC61681.1"/>
    </source>
</evidence>
<keyword evidence="10" id="KW-0050">Antiport</keyword>
<dbReference type="PANTHER" id="PTHR10110">
    <property type="entry name" value="SODIUM/HYDROGEN EXCHANGER"/>
    <property type="match status" value="1"/>
</dbReference>
<dbReference type="GO" id="GO:0015386">
    <property type="term" value="F:potassium:proton antiporter activity"/>
    <property type="evidence" value="ECO:0007669"/>
    <property type="project" value="TreeGrafter"/>
</dbReference>
<evidence type="ECO:0000256" key="2">
    <source>
        <dbReference type="ARBA" id="ARBA00022448"/>
    </source>
</evidence>
<feature type="domain" description="Cation/H+ exchanger transmembrane" evidence="11">
    <location>
        <begin position="12"/>
        <end position="404"/>
    </location>
</feature>